<dbReference type="AlphaFoldDB" id="A0A3R7PVC2"/>
<dbReference type="Proteomes" id="UP000283509">
    <property type="component" value="Unassembled WGS sequence"/>
</dbReference>
<accession>A0A3R7PVC2</accession>
<evidence type="ECO:0000313" key="1">
    <source>
        <dbReference type="EMBL" id="ROT78124.1"/>
    </source>
</evidence>
<evidence type="ECO:0000313" key="2">
    <source>
        <dbReference type="Proteomes" id="UP000283509"/>
    </source>
</evidence>
<sequence length="104" mass="11822">MSLCIPVITQASVVELVRGVAMPGYSAFSTILERVTSMSSECGSRWEPFLIEINKISEHQNGQRAWFREKIEASINFTNFRSSVIAPTNPKHYPRSYCHHACHH</sequence>
<reference evidence="1 2" key="1">
    <citation type="submission" date="2018-04" db="EMBL/GenBank/DDBJ databases">
        <authorList>
            <person name="Zhang X."/>
            <person name="Yuan J."/>
            <person name="Li F."/>
            <person name="Xiang J."/>
        </authorList>
    </citation>
    <scope>NUCLEOTIDE SEQUENCE [LARGE SCALE GENOMIC DNA]</scope>
    <source>
        <tissue evidence="1">Muscle</tissue>
    </source>
</reference>
<proteinExistence type="predicted"/>
<organism evidence="1 2">
    <name type="scientific">Penaeus vannamei</name>
    <name type="common">Whiteleg shrimp</name>
    <name type="synonym">Litopenaeus vannamei</name>
    <dbReference type="NCBI Taxonomy" id="6689"/>
    <lineage>
        <taxon>Eukaryota</taxon>
        <taxon>Metazoa</taxon>
        <taxon>Ecdysozoa</taxon>
        <taxon>Arthropoda</taxon>
        <taxon>Crustacea</taxon>
        <taxon>Multicrustacea</taxon>
        <taxon>Malacostraca</taxon>
        <taxon>Eumalacostraca</taxon>
        <taxon>Eucarida</taxon>
        <taxon>Decapoda</taxon>
        <taxon>Dendrobranchiata</taxon>
        <taxon>Penaeoidea</taxon>
        <taxon>Penaeidae</taxon>
        <taxon>Penaeus</taxon>
    </lineage>
</organism>
<protein>
    <submittedName>
        <fullName evidence="1">Uncharacterized protein</fullName>
    </submittedName>
</protein>
<comment type="caution">
    <text evidence="1">The sequence shown here is derived from an EMBL/GenBank/DDBJ whole genome shotgun (WGS) entry which is preliminary data.</text>
</comment>
<dbReference type="EMBL" id="QCYY01001427">
    <property type="protein sequence ID" value="ROT78124.1"/>
    <property type="molecule type" value="Genomic_DNA"/>
</dbReference>
<reference evidence="1 2" key="2">
    <citation type="submission" date="2019-01" db="EMBL/GenBank/DDBJ databases">
        <title>The decoding of complex shrimp genome reveals the adaptation for benthos swimmer, frequently molting mechanism and breeding impact on genome.</title>
        <authorList>
            <person name="Sun Y."/>
            <person name="Gao Y."/>
            <person name="Yu Y."/>
        </authorList>
    </citation>
    <scope>NUCLEOTIDE SEQUENCE [LARGE SCALE GENOMIC DNA]</scope>
    <source>
        <tissue evidence="1">Muscle</tissue>
    </source>
</reference>
<keyword evidence="2" id="KW-1185">Reference proteome</keyword>
<gene>
    <name evidence="1" type="ORF">C7M84_003161</name>
</gene>
<name>A0A3R7PVC2_PENVA</name>